<protein>
    <recommendedName>
        <fullName evidence="4">FLYWCH-type domain-containing protein</fullName>
    </recommendedName>
</protein>
<sequence>MKINLEKNIIESNRGGQKIAYKGYFYNFKEDLNDCVIWRCNSRGCNAVLETNFTYDLVDIGVHSHLKDEIKYNRVLLIQKAKKRALVSSESTRNIVLNVLKNNKELHVPLDLKRFNSMVSKERKSNNFTEVKGYDIPMELQVTENNKRFLFYDSGMEDKNRVVIFTTEKNLSLLEFSDVLLCDGTCWEMGHQLPSSVVFVHIKSIY</sequence>
<keyword evidence="1" id="KW-0479">Metal-binding</keyword>
<evidence type="ECO:0000256" key="3">
    <source>
        <dbReference type="ARBA" id="ARBA00022833"/>
    </source>
</evidence>
<dbReference type="AlphaFoldDB" id="A0A9P6KX18"/>
<comment type="caution">
    <text evidence="5">The sequence shown here is derived from an EMBL/GenBank/DDBJ whole genome shotgun (WGS) entry which is preliminary data.</text>
</comment>
<evidence type="ECO:0000256" key="1">
    <source>
        <dbReference type="ARBA" id="ARBA00022723"/>
    </source>
</evidence>
<dbReference type="OrthoDB" id="8192063at2759"/>
<keyword evidence="3" id="KW-0862">Zinc</keyword>
<proteinExistence type="predicted"/>
<dbReference type="EMBL" id="SBJO01001487">
    <property type="protein sequence ID" value="KAF9744819.1"/>
    <property type="molecule type" value="Genomic_DNA"/>
</dbReference>
<evidence type="ECO:0000259" key="4">
    <source>
        <dbReference type="Pfam" id="PF04500"/>
    </source>
</evidence>
<evidence type="ECO:0000313" key="5">
    <source>
        <dbReference type="EMBL" id="KAF9744819.1"/>
    </source>
</evidence>
<reference evidence="5 6" key="1">
    <citation type="journal article" date="2020" name="Genome Biol. Evol.">
        <title>Comparative genomics of strictly vertically transmitted, feminizing microsporidia endosymbionts of amphipod crustaceans.</title>
        <authorList>
            <person name="Cormier A."/>
            <person name="Chebbi M.A."/>
            <person name="Giraud I."/>
            <person name="Wattier R."/>
            <person name="Teixeira M."/>
            <person name="Gilbert C."/>
            <person name="Rigaud T."/>
            <person name="Cordaux R."/>
        </authorList>
    </citation>
    <scope>NUCLEOTIDE SEQUENCE [LARGE SCALE GENOMIC DNA]</scope>
    <source>
        <strain evidence="5 6">Ou3-Ou53</strain>
    </source>
</reference>
<organism evidence="5 6">
    <name type="scientific">Nosema granulosis</name>
    <dbReference type="NCBI Taxonomy" id="83296"/>
    <lineage>
        <taxon>Eukaryota</taxon>
        <taxon>Fungi</taxon>
        <taxon>Fungi incertae sedis</taxon>
        <taxon>Microsporidia</taxon>
        <taxon>Nosematidae</taxon>
        <taxon>Nosema</taxon>
    </lineage>
</organism>
<evidence type="ECO:0000256" key="2">
    <source>
        <dbReference type="ARBA" id="ARBA00022771"/>
    </source>
</evidence>
<dbReference type="Proteomes" id="UP000740883">
    <property type="component" value="Unassembled WGS sequence"/>
</dbReference>
<feature type="domain" description="FLYWCH-type" evidence="4">
    <location>
        <begin position="10"/>
        <end position="65"/>
    </location>
</feature>
<dbReference type="Gene3D" id="2.20.25.240">
    <property type="match status" value="1"/>
</dbReference>
<gene>
    <name evidence="5" type="ORF">NGRA_3568</name>
</gene>
<accession>A0A9P6KX18</accession>
<keyword evidence="2" id="KW-0863">Zinc-finger</keyword>
<name>A0A9P6KX18_9MICR</name>
<dbReference type="GO" id="GO:0008270">
    <property type="term" value="F:zinc ion binding"/>
    <property type="evidence" value="ECO:0007669"/>
    <property type="project" value="UniProtKB-KW"/>
</dbReference>
<dbReference type="Pfam" id="PF04500">
    <property type="entry name" value="FLYWCH"/>
    <property type="match status" value="1"/>
</dbReference>
<evidence type="ECO:0000313" key="6">
    <source>
        <dbReference type="Proteomes" id="UP000740883"/>
    </source>
</evidence>
<dbReference type="InterPro" id="IPR007588">
    <property type="entry name" value="Znf_FLYWCH"/>
</dbReference>
<keyword evidence="6" id="KW-1185">Reference proteome</keyword>